<dbReference type="PANTHER" id="PTHR43365:SF1">
    <property type="entry name" value="ACETYL-COA C-ACYLTRANSFERASE"/>
    <property type="match status" value="1"/>
</dbReference>
<dbReference type="PROSITE" id="PS00098">
    <property type="entry name" value="THIOLASE_1"/>
    <property type="match status" value="1"/>
</dbReference>
<evidence type="ECO:0000256" key="1">
    <source>
        <dbReference type="ARBA" id="ARBA00010982"/>
    </source>
</evidence>
<dbReference type="PIRSF" id="PIRSF000429">
    <property type="entry name" value="Ac-CoA_Ac_transf"/>
    <property type="match status" value="1"/>
</dbReference>
<sequence length="390" mass="42213">MSDVFIVSAARTPIGRQNGYLRNWTAPELLGAVLDEVVDRIGLDPALVEDVINGTVYQVGEQGFNIGRMGILASRFPFSVPGVSVNRQCGSSLTAIQLAHALISSGTMDIVIASGCELMSKYTISSDMNGTLYTGKPMGNPLCEFYISKYGKADQIVAAQMIAEQWEISRNECHEFAIASHRKSHEATINGYFKNEILPMKGVDKENNEIVRHSDETIRPETSHETLNALKIIPNTKWITAGISSTITDGSSAVVLMSEKKMKELRLEPMARIVANAVVGSDPRLMLTGPIIATPKVLDKSGLKMKDIDIFEINEAFAPIPLAWAKELGADMNKLNVNGGALALGHPVGNSGCRLSVTAIHELRRRKARYALVSLCTGGGTAPATIFERA</sequence>
<evidence type="ECO:0000259" key="4">
    <source>
        <dbReference type="Pfam" id="PF00108"/>
    </source>
</evidence>
<dbReference type="GO" id="GO:0003985">
    <property type="term" value="F:acetyl-CoA C-acetyltransferase activity"/>
    <property type="evidence" value="ECO:0007669"/>
    <property type="project" value="UniProtKB-EC"/>
</dbReference>
<accession>A0A0W8FT41</accession>
<dbReference type="Pfam" id="PF02803">
    <property type="entry name" value="Thiolase_C"/>
    <property type="match status" value="1"/>
</dbReference>
<evidence type="ECO:0000259" key="5">
    <source>
        <dbReference type="Pfam" id="PF02803"/>
    </source>
</evidence>
<dbReference type="EMBL" id="LNQE01000879">
    <property type="protein sequence ID" value="KUG23913.1"/>
    <property type="molecule type" value="Genomic_DNA"/>
</dbReference>
<comment type="similarity">
    <text evidence="1">Belongs to the thiolase-like superfamily. Thiolase family.</text>
</comment>
<organism evidence="6">
    <name type="scientific">hydrocarbon metagenome</name>
    <dbReference type="NCBI Taxonomy" id="938273"/>
    <lineage>
        <taxon>unclassified sequences</taxon>
        <taxon>metagenomes</taxon>
        <taxon>ecological metagenomes</taxon>
    </lineage>
</organism>
<dbReference type="InterPro" id="IPR020613">
    <property type="entry name" value="Thiolase_CS"/>
</dbReference>
<feature type="domain" description="Thiolase N-terminal" evidence="4">
    <location>
        <begin position="4"/>
        <end position="260"/>
    </location>
</feature>
<keyword evidence="2 6" id="KW-0808">Transferase</keyword>
<dbReference type="SUPFAM" id="SSF53901">
    <property type="entry name" value="Thiolase-like"/>
    <property type="match status" value="2"/>
</dbReference>
<dbReference type="AlphaFoldDB" id="A0A0W8FT41"/>
<proteinExistence type="inferred from homology"/>
<dbReference type="EC" id="2.3.1.9" evidence="6"/>
<dbReference type="PANTHER" id="PTHR43365">
    <property type="entry name" value="BLR7806 PROTEIN"/>
    <property type="match status" value="1"/>
</dbReference>
<keyword evidence="3 6" id="KW-0012">Acyltransferase</keyword>
<protein>
    <submittedName>
        <fullName evidence="6">3-ketoacyl-coa thiolase</fullName>
        <ecNumber evidence="6">2.3.1.16</ecNumber>
        <ecNumber evidence="6">2.3.1.9</ecNumber>
    </submittedName>
</protein>
<evidence type="ECO:0000313" key="6">
    <source>
        <dbReference type="EMBL" id="KUG23913.1"/>
    </source>
</evidence>
<comment type="caution">
    <text evidence="6">The sequence shown here is derived from an EMBL/GenBank/DDBJ whole genome shotgun (WGS) entry which is preliminary data.</text>
</comment>
<reference evidence="6" key="1">
    <citation type="journal article" date="2015" name="Proc. Natl. Acad. Sci. U.S.A.">
        <title>Networks of energetic and metabolic interactions define dynamics in microbial communities.</title>
        <authorList>
            <person name="Embree M."/>
            <person name="Liu J.K."/>
            <person name="Al-Bassam M.M."/>
            <person name="Zengler K."/>
        </authorList>
    </citation>
    <scope>NUCLEOTIDE SEQUENCE</scope>
</reference>
<evidence type="ECO:0000256" key="3">
    <source>
        <dbReference type="ARBA" id="ARBA00023315"/>
    </source>
</evidence>
<dbReference type="CDD" id="cd00751">
    <property type="entry name" value="thiolase"/>
    <property type="match status" value="1"/>
</dbReference>
<dbReference type="InterPro" id="IPR020615">
    <property type="entry name" value="Thiolase_acyl_enz_int_AS"/>
</dbReference>
<evidence type="ECO:0000256" key="2">
    <source>
        <dbReference type="ARBA" id="ARBA00022679"/>
    </source>
</evidence>
<dbReference type="Pfam" id="PF00108">
    <property type="entry name" value="Thiolase_N"/>
    <property type="match status" value="1"/>
</dbReference>
<dbReference type="Gene3D" id="3.40.47.10">
    <property type="match status" value="2"/>
</dbReference>
<dbReference type="PROSITE" id="PS00099">
    <property type="entry name" value="THIOLASE_3"/>
    <property type="match status" value="1"/>
</dbReference>
<dbReference type="NCBIfam" id="TIGR01930">
    <property type="entry name" value="AcCoA-C-Actrans"/>
    <property type="match status" value="1"/>
</dbReference>
<dbReference type="InterPro" id="IPR002155">
    <property type="entry name" value="Thiolase"/>
</dbReference>
<dbReference type="InterPro" id="IPR016039">
    <property type="entry name" value="Thiolase-like"/>
</dbReference>
<feature type="domain" description="Thiolase C-terminal" evidence="5">
    <location>
        <begin position="268"/>
        <end position="389"/>
    </location>
</feature>
<name>A0A0W8FT41_9ZZZZ</name>
<dbReference type="InterPro" id="IPR020616">
    <property type="entry name" value="Thiolase_N"/>
</dbReference>
<dbReference type="EC" id="2.3.1.16" evidence="6"/>
<dbReference type="PROSITE" id="PS00737">
    <property type="entry name" value="THIOLASE_2"/>
    <property type="match status" value="1"/>
</dbReference>
<gene>
    <name evidence="6" type="ORF">ASZ90_006277</name>
</gene>
<dbReference type="InterPro" id="IPR020617">
    <property type="entry name" value="Thiolase_C"/>
</dbReference>
<dbReference type="InterPro" id="IPR020610">
    <property type="entry name" value="Thiolase_AS"/>
</dbReference>